<gene>
    <name evidence="1" type="ORF">AVDCRST_MAG69-2285</name>
</gene>
<name>A0A6J4SWZ6_9ACTN</name>
<protein>
    <submittedName>
        <fullName evidence="1">Uncharacterized protein</fullName>
    </submittedName>
</protein>
<dbReference type="AlphaFoldDB" id="A0A6J4SWZ6"/>
<reference evidence="1" key="1">
    <citation type="submission" date="2020-02" db="EMBL/GenBank/DDBJ databases">
        <authorList>
            <person name="Meier V. D."/>
        </authorList>
    </citation>
    <scope>NUCLEOTIDE SEQUENCE</scope>
    <source>
        <strain evidence="1">AVDCRST_MAG69</strain>
    </source>
</reference>
<organism evidence="1">
    <name type="scientific">uncultured Solirubrobacteraceae bacterium</name>
    <dbReference type="NCBI Taxonomy" id="1162706"/>
    <lineage>
        <taxon>Bacteria</taxon>
        <taxon>Bacillati</taxon>
        <taxon>Actinomycetota</taxon>
        <taxon>Thermoleophilia</taxon>
        <taxon>Solirubrobacterales</taxon>
        <taxon>Solirubrobacteraceae</taxon>
        <taxon>environmental samples</taxon>
    </lineage>
</organism>
<proteinExistence type="predicted"/>
<dbReference type="EMBL" id="CADCVP010000246">
    <property type="protein sequence ID" value="CAA9507470.1"/>
    <property type="molecule type" value="Genomic_DNA"/>
</dbReference>
<accession>A0A6J4SWZ6</accession>
<sequence length="162" mass="17824">MRRVDDDCLLGVDEEDSLRAFCALVARRSPRGGELAWALKRFELGCERPLVLESLTDWLLSGRALLGDTRRDDALAWERLAAICAPAEQREALTGRLREAAGLERRMIAGVVRSEPSVEALVLELGDLLRAVLRDVLCGHLDPELRRIADELIAEGAAPSLA</sequence>
<evidence type="ECO:0000313" key="1">
    <source>
        <dbReference type="EMBL" id="CAA9507470.1"/>
    </source>
</evidence>